<dbReference type="STRING" id="1280514.AXFE_14820"/>
<proteinExistence type="predicted"/>
<sequence length="215" mass="23144">MKSCVACGMPAPDGSSSCAYCGQFYDSPSAYELSPSPTTFLWRTATTTLAEARIEDGIWRISAGSGAKPQISMLAIRRDSKYTVALLDKDLQRVSTVIVRIPDPSTGESSRFLAVVNDDVKTCLVIHGDGPTGFHIVNRQGDVVGLASPRPGFPLSGMDALLTGTHHDWKPLEFFAIVFSLMLAKISAKECDLTDIDHLCLDSDENLEGSASDDN</sequence>
<reference evidence="1 2" key="1">
    <citation type="submission" date="2015-01" db="EMBL/GenBank/DDBJ databases">
        <title>Draft genome of the acidophilic iron oxidizer Acidithrix ferrooxidans strain Py-F3.</title>
        <authorList>
            <person name="Poehlein A."/>
            <person name="Eisen S."/>
            <person name="Schloemann M."/>
            <person name="Johnson B.D."/>
            <person name="Daniel R."/>
            <person name="Muehling M."/>
        </authorList>
    </citation>
    <scope>NUCLEOTIDE SEQUENCE [LARGE SCALE GENOMIC DNA]</scope>
    <source>
        <strain evidence="1 2">Py-F3</strain>
    </source>
</reference>
<dbReference type="AlphaFoldDB" id="A0A0D8HIG2"/>
<keyword evidence="2" id="KW-1185">Reference proteome</keyword>
<name>A0A0D8HIG2_9ACTN</name>
<protein>
    <submittedName>
        <fullName evidence="1">Uncharacterized protein</fullName>
    </submittedName>
</protein>
<evidence type="ECO:0000313" key="2">
    <source>
        <dbReference type="Proteomes" id="UP000032360"/>
    </source>
</evidence>
<comment type="caution">
    <text evidence="1">The sequence shown here is derived from an EMBL/GenBank/DDBJ whole genome shotgun (WGS) entry which is preliminary data.</text>
</comment>
<evidence type="ECO:0000313" key="1">
    <source>
        <dbReference type="EMBL" id="KJF17649.1"/>
    </source>
</evidence>
<gene>
    <name evidence="1" type="ORF">AXFE_14820</name>
</gene>
<dbReference type="Proteomes" id="UP000032360">
    <property type="component" value="Unassembled WGS sequence"/>
</dbReference>
<dbReference type="EMBL" id="JXYS01000033">
    <property type="protein sequence ID" value="KJF17649.1"/>
    <property type="molecule type" value="Genomic_DNA"/>
</dbReference>
<organism evidence="1 2">
    <name type="scientific">Acidithrix ferrooxidans</name>
    <dbReference type="NCBI Taxonomy" id="1280514"/>
    <lineage>
        <taxon>Bacteria</taxon>
        <taxon>Bacillati</taxon>
        <taxon>Actinomycetota</taxon>
        <taxon>Acidimicrobiia</taxon>
        <taxon>Acidimicrobiales</taxon>
        <taxon>Acidimicrobiaceae</taxon>
        <taxon>Acidithrix</taxon>
    </lineage>
</organism>
<accession>A0A0D8HIG2</accession>